<dbReference type="Pfam" id="PF00534">
    <property type="entry name" value="Glycos_transf_1"/>
    <property type="match status" value="1"/>
</dbReference>
<feature type="domain" description="Glycosyl transferase family 1" evidence="1">
    <location>
        <begin position="196"/>
        <end position="330"/>
    </location>
</feature>
<sequence length="371" mass="42939">MEERGEVRKKILHIITRSDWTGAQKVLYGIVYGLKENYSDQFEVEVAAGKENGMLFEELDKVGVKYHVVENLVREINPVKDLKAYFEIKKLIKQGNYDIVHAHSSKAGFLARIAAKKCGVKKVIYTYHGFWGIEQYRGIKKSLLIWAERFAARYSDYLVFLCNREKEKAEKYRIGNPSQYVIIPNAILPIGNIQKGKLRRELGIPDHVKIVGNVARLDRPKNPMRFLQVAEKVVQERDDVIFVWIGGSIVEDFYAKQVQQYLDERPWLKEKVKILGFRKDAIELMADFDVFLLTSDNEGMPLVVLEAQQLGIPVVSTDVGCVGEMIDSVYSKKEDLALNLLKILNENDYVSHRYKEIYDRFIENHISIYRK</sequence>
<dbReference type="eggNOG" id="COG0438">
    <property type="taxonomic scope" value="Bacteria"/>
</dbReference>
<proteinExistence type="predicted"/>
<dbReference type="AlphaFoldDB" id="A5IJF3"/>
<dbReference type="InterPro" id="IPR001296">
    <property type="entry name" value="Glyco_trans_1"/>
</dbReference>
<evidence type="ECO:0000259" key="1">
    <source>
        <dbReference type="Pfam" id="PF00534"/>
    </source>
</evidence>
<gene>
    <name evidence="3" type="ordered locus">Tpet_0297</name>
</gene>
<dbReference type="Proteomes" id="UP000006558">
    <property type="component" value="Chromosome"/>
</dbReference>
<dbReference type="GO" id="GO:0016757">
    <property type="term" value="F:glycosyltransferase activity"/>
    <property type="evidence" value="ECO:0007669"/>
    <property type="project" value="InterPro"/>
</dbReference>
<dbReference type="InterPro" id="IPR028098">
    <property type="entry name" value="Glyco_trans_4-like_N"/>
</dbReference>
<dbReference type="EMBL" id="CP000702">
    <property type="protein sequence ID" value="ABQ46326.1"/>
    <property type="molecule type" value="Genomic_DNA"/>
</dbReference>
<reference evidence="4" key="1">
    <citation type="submission" date="2007-05" db="EMBL/GenBank/DDBJ databases">
        <title>Complete sequence of Thermotoga petrophila RKU-1.</title>
        <authorList>
            <consortium name="US DOE Joint Genome Institute"/>
            <person name="Copeland A."/>
            <person name="Lucas S."/>
            <person name="Lapidus A."/>
            <person name="Barry K."/>
            <person name="Glavina del Rio T."/>
            <person name="Dalin E."/>
            <person name="Tice H."/>
            <person name="Pitluck S."/>
            <person name="Sims D."/>
            <person name="Brettin T."/>
            <person name="Bruce D."/>
            <person name="Detter J.C."/>
            <person name="Han C."/>
            <person name="Tapia R."/>
            <person name="Schmutz J."/>
            <person name="Larimer F."/>
            <person name="Land M."/>
            <person name="Hauser L."/>
            <person name="Kyrpides N."/>
            <person name="Mikhailova N."/>
            <person name="Nelson K."/>
            <person name="Gogarten J.P."/>
            <person name="Noll K."/>
            <person name="Richardson P."/>
        </authorList>
    </citation>
    <scope>NUCLEOTIDE SEQUENCE [LARGE SCALE GENOMIC DNA]</scope>
    <source>
        <strain evidence="4">ATCC BAA-488 / DSM 13995 / JCM 10881 / RKU-1</strain>
    </source>
</reference>
<evidence type="ECO:0000313" key="3">
    <source>
        <dbReference type="EMBL" id="ABQ46326.1"/>
    </source>
</evidence>
<dbReference type="STRING" id="390874.Tpet_0297"/>
<dbReference type="RefSeq" id="WP_011942964.1">
    <property type="nucleotide sequence ID" value="NC_009486.1"/>
</dbReference>
<protein>
    <submittedName>
        <fullName evidence="3">Glycosyl transferase, group 1</fullName>
    </submittedName>
</protein>
<name>A5IJF3_THEP1</name>
<dbReference type="SUPFAM" id="SSF53756">
    <property type="entry name" value="UDP-Glycosyltransferase/glycogen phosphorylase"/>
    <property type="match status" value="1"/>
</dbReference>
<dbReference type="CAZy" id="GT4">
    <property type="family name" value="Glycosyltransferase Family 4"/>
</dbReference>
<dbReference type="Pfam" id="PF13579">
    <property type="entry name" value="Glyco_trans_4_4"/>
    <property type="match status" value="1"/>
</dbReference>
<reference evidence="3 4" key="2">
    <citation type="journal article" date="2009" name="Proc. Natl. Acad. Sci. U.S.A.">
        <title>On the chimeric nature, thermophilic origin, and phylogenetic placement of the Thermotogales.</title>
        <authorList>
            <person name="Zhaxybayeva O."/>
            <person name="Swithers K.S."/>
            <person name="Lapierre P."/>
            <person name="Fournier G.P."/>
            <person name="Bickhart D.M."/>
            <person name="DeBoy R.T."/>
            <person name="Nelson K.E."/>
            <person name="Nesbo C.L."/>
            <person name="Doolittle W.F."/>
            <person name="Gogarten J.P."/>
            <person name="Noll K.M."/>
        </authorList>
    </citation>
    <scope>NUCLEOTIDE SEQUENCE [LARGE SCALE GENOMIC DNA]</scope>
    <source>
        <strain evidence="4">ATCC BAA-488 / DSM 13995 / JCM 10881 / RKU-1</strain>
    </source>
</reference>
<dbReference type="Gene3D" id="3.40.50.2000">
    <property type="entry name" value="Glycogen Phosphorylase B"/>
    <property type="match status" value="2"/>
</dbReference>
<evidence type="ECO:0000259" key="2">
    <source>
        <dbReference type="Pfam" id="PF13579"/>
    </source>
</evidence>
<dbReference type="KEGG" id="tpt:Tpet_0297"/>
<keyword evidence="3" id="KW-0808">Transferase</keyword>
<dbReference type="HOGENOM" id="CLU_009583_0_3_0"/>
<feature type="domain" description="Glycosyltransferase subfamily 4-like N-terminal" evidence="2">
    <location>
        <begin position="22"/>
        <end position="185"/>
    </location>
</feature>
<evidence type="ECO:0000313" key="4">
    <source>
        <dbReference type="Proteomes" id="UP000006558"/>
    </source>
</evidence>
<dbReference type="PANTHER" id="PTHR12526">
    <property type="entry name" value="GLYCOSYLTRANSFERASE"/>
    <property type="match status" value="1"/>
</dbReference>
<accession>A5IJF3</accession>
<organism evidence="3 4">
    <name type="scientific">Thermotoga petrophila (strain ATCC BAA-488 / DSM 13995 / JCM 10881 / RKU-1)</name>
    <dbReference type="NCBI Taxonomy" id="390874"/>
    <lineage>
        <taxon>Bacteria</taxon>
        <taxon>Thermotogati</taxon>
        <taxon>Thermotogota</taxon>
        <taxon>Thermotogae</taxon>
        <taxon>Thermotogales</taxon>
        <taxon>Thermotogaceae</taxon>
        <taxon>Thermotoga</taxon>
    </lineage>
</organism>